<dbReference type="Gene3D" id="3.30.470.30">
    <property type="entry name" value="DNA ligase/mRNA capping enzyme"/>
    <property type="match status" value="1"/>
</dbReference>
<dbReference type="InterPro" id="IPR012310">
    <property type="entry name" value="DNA_ligase_ATP-dep_cent"/>
</dbReference>
<proteinExistence type="predicted"/>
<dbReference type="SUPFAM" id="SSF56091">
    <property type="entry name" value="DNA ligase/mRNA capping enzyme, catalytic domain"/>
    <property type="match status" value="1"/>
</dbReference>
<feature type="domain" description="ATP-dependent DNA ligase family profile" evidence="1">
    <location>
        <begin position="2"/>
        <end position="114"/>
    </location>
</feature>
<comment type="caution">
    <text evidence="2">The sequence shown here is derived from an EMBL/GenBank/DDBJ whole genome shotgun (WGS) entry which is preliminary data.</text>
</comment>
<organism evidence="2 3">
    <name type="scientific">Streptomyces olivaceiscleroticus</name>
    <dbReference type="NCBI Taxonomy" id="68245"/>
    <lineage>
        <taxon>Bacteria</taxon>
        <taxon>Bacillati</taxon>
        <taxon>Actinomycetota</taxon>
        <taxon>Actinomycetes</taxon>
        <taxon>Kitasatosporales</taxon>
        <taxon>Streptomycetaceae</taxon>
        <taxon>Streptomyces</taxon>
    </lineage>
</organism>
<gene>
    <name evidence="2" type="ORF">GCM10010361_14800</name>
</gene>
<dbReference type="Pfam" id="PF01068">
    <property type="entry name" value="DNA_ligase_A_M"/>
    <property type="match status" value="1"/>
</dbReference>
<protein>
    <recommendedName>
        <fullName evidence="1">ATP-dependent DNA ligase family profile domain-containing protein</fullName>
    </recommendedName>
</protein>
<sequence>MAFEYLARRLNRRAATAARLAEQHPARFVAFDLLHQAGDADLTACPYAERRAALEARFVEYGLGPPWTLCPMITDEATAGEWLWWSVVGIEGCVFKREQQPYIPGKRAGGWRKYRVRESTEAIVGAVTGSVRRPGTLLLGRLDAAGRLRYVGRTTQLAAGLVRDLAAELTPAGPEHPWRGRTFSAGWGTNDTLDVGPVTVAAGRGCGRCRRNAPSMERAEWVHGIVPAVSSTPGRCHPLLGASARRRCQPVCRPSRRTVITKW</sequence>
<dbReference type="EMBL" id="BAAABY010000009">
    <property type="protein sequence ID" value="GAA0451755.1"/>
    <property type="molecule type" value="Genomic_DNA"/>
</dbReference>
<evidence type="ECO:0000259" key="1">
    <source>
        <dbReference type="Pfam" id="PF01068"/>
    </source>
</evidence>
<name>A0ABN0ZLD7_9ACTN</name>
<reference evidence="2 3" key="1">
    <citation type="journal article" date="2019" name="Int. J. Syst. Evol. Microbiol.">
        <title>The Global Catalogue of Microorganisms (GCM) 10K type strain sequencing project: providing services to taxonomists for standard genome sequencing and annotation.</title>
        <authorList>
            <consortium name="The Broad Institute Genomics Platform"/>
            <consortium name="The Broad Institute Genome Sequencing Center for Infectious Disease"/>
            <person name="Wu L."/>
            <person name="Ma J."/>
        </authorList>
    </citation>
    <scope>NUCLEOTIDE SEQUENCE [LARGE SCALE GENOMIC DNA]</scope>
    <source>
        <strain evidence="2 3">JCM 4805</strain>
    </source>
</reference>
<dbReference type="Gene3D" id="3.30.1490.70">
    <property type="match status" value="1"/>
</dbReference>
<dbReference type="RefSeq" id="WP_346093922.1">
    <property type="nucleotide sequence ID" value="NZ_BAAABY010000009.1"/>
</dbReference>
<accession>A0ABN0ZLD7</accession>
<keyword evidence="3" id="KW-1185">Reference proteome</keyword>
<evidence type="ECO:0000313" key="2">
    <source>
        <dbReference type="EMBL" id="GAA0451755.1"/>
    </source>
</evidence>
<evidence type="ECO:0000313" key="3">
    <source>
        <dbReference type="Proteomes" id="UP001500909"/>
    </source>
</evidence>
<dbReference type="Proteomes" id="UP001500909">
    <property type="component" value="Unassembled WGS sequence"/>
</dbReference>